<evidence type="ECO:0000313" key="2">
    <source>
        <dbReference type="Proteomes" id="UP000011124"/>
    </source>
</evidence>
<proteinExistence type="predicted"/>
<dbReference type="AlphaFoldDB" id="F4F0T8"/>
<keyword evidence="2" id="KW-1185">Reference proteome</keyword>
<protein>
    <submittedName>
        <fullName evidence="1">PAAR repeat-containing protein</fullName>
    </submittedName>
</protein>
<evidence type="ECO:0000313" key="1">
    <source>
        <dbReference type="EMBL" id="AEC00276.1"/>
    </source>
</evidence>
<name>F4F0T8_SELS3</name>
<organism evidence="1 2">
    <name type="scientific">Selenomonas sputigena (strain ATCC 35185 / DSM 20758 / CCUG 44933 / VPI D19B-28)</name>
    <dbReference type="NCBI Taxonomy" id="546271"/>
    <lineage>
        <taxon>Bacteria</taxon>
        <taxon>Bacillati</taxon>
        <taxon>Bacillota</taxon>
        <taxon>Negativicutes</taxon>
        <taxon>Selenomonadales</taxon>
        <taxon>Selenomonadaceae</taxon>
        <taxon>Selenomonas</taxon>
    </lineage>
</organism>
<gene>
    <name evidence="1" type="ordered locus">Selsp_1317</name>
</gene>
<dbReference type="InterPro" id="IPR008727">
    <property type="entry name" value="PAAR_motif"/>
</dbReference>
<dbReference type="OrthoDB" id="9807902at2"/>
<accession>F4F0T8</accession>
<dbReference type="Gene3D" id="2.60.200.60">
    <property type="match status" value="1"/>
</dbReference>
<dbReference type="Proteomes" id="UP000011124">
    <property type="component" value="Chromosome"/>
</dbReference>
<dbReference type="RefSeq" id="WP_013740840.1">
    <property type="nucleotide sequence ID" value="NC_015437.1"/>
</dbReference>
<dbReference type="HOGENOM" id="CLU_148568_0_1_9"/>
<dbReference type="Pfam" id="PF05488">
    <property type="entry name" value="PAAR_motif"/>
    <property type="match status" value="1"/>
</dbReference>
<sequence>MPAVTRIGDTTTGVCNKGLPCCPHGRTGTDATASPNVTVNGIPLHRLHDTGPTNCPHGGTFESVVGSSTVTCNGRRVVRIGDTTVCQSCGQSGTHTSGSPNVTAGG</sequence>
<dbReference type="KEGG" id="ssg:Selsp_1317"/>
<reference evidence="1 2" key="1">
    <citation type="submission" date="2011-04" db="EMBL/GenBank/DDBJ databases">
        <title>The complete genome of Selenomonas sputigena DSM 20758.</title>
        <authorList>
            <consortium name="US DOE Joint Genome Institute (JGI-PGF)"/>
            <person name="Lucas S."/>
            <person name="Copeland A."/>
            <person name="Lapidus A."/>
            <person name="Bruce D."/>
            <person name="Goodwin L."/>
            <person name="Pitluck S."/>
            <person name="Peters L."/>
            <person name="Kyrpides N."/>
            <person name="Mavromatis K."/>
            <person name="Ivanova N."/>
            <person name="Ovchinnikova G."/>
            <person name="Teshima H."/>
            <person name="Detter J.C."/>
            <person name="Tapia R."/>
            <person name="Han C."/>
            <person name="Land M."/>
            <person name="Hauser L."/>
            <person name="Markowitz V."/>
            <person name="Cheng J.-F."/>
            <person name="Hugenholtz P."/>
            <person name="Woyke T."/>
            <person name="Wu D."/>
            <person name="Gronow S."/>
            <person name="Wellnitz S."/>
            <person name="Schneider S."/>
            <person name="Klenk H.-P."/>
            <person name="Eisen J.A."/>
        </authorList>
    </citation>
    <scope>NUCLEOTIDE SEQUENCE [LARGE SCALE GENOMIC DNA]</scope>
    <source>
        <strain evidence="2">ATCC 35185 / DSM 20758 / VPI D19B-28</strain>
    </source>
</reference>
<dbReference type="EMBL" id="CP002637">
    <property type="protein sequence ID" value="AEC00276.1"/>
    <property type="molecule type" value="Genomic_DNA"/>
</dbReference>